<dbReference type="GeneID" id="36576280"/>
<dbReference type="InParanoid" id="A0A2T3B0L0"/>
<dbReference type="InterPro" id="IPR000330">
    <property type="entry name" value="SNF2_N"/>
</dbReference>
<feature type="region of interest" description="Disordered" evidence="4">
    <location>
        <begin position="878"/>
        <end position="964"/>
    </location>
</feature>
<dbReference type="RefSeq" id="XP_024720430.1">
    <property type="nucleotide sequence ID" value="XM_024868199.1"/>
</dbReference>
<dbReference type="SMART" id="SM00487">
    <property type="entry name" value="DEXDc"/>
    <property type="match status" value="1"/>
</dbReference>
<evidence type="ECO:0000256" key="4">
    <source>
        <dbReference type="SAM" id="MobiDB-lite"/>
    </source>
</evidence>
<keyword evidence="7" id="KW-1185">Reference proteome</keyword>
<dbReference type="Pfam" id="PF00176">
    <property type="entry name" value="SNF2-rel_dom"/>
    <property type="match status" value="1"/>
</dbReference>
<dbReference type="CDD" id="cd18008">
    <property type="entry name" value="DEXDc_SHPRH-like"/>
    <property type="match status" value="1"/>
</dbReference>
<dbReference type="PROSITE" id="PS51194">
    <property type="entry name" value="HELICASE_CTER"/>
    <property type="match status" value="1"/>
</dbReference>
<protein>
    <recommendedName>
        <fullName evidence="5">Helicase C-terminal domain-containing protein</fullName>
    </recommendedName>
</protein>
<dbReference type="STRING" id="857342.A0A2T3B0L0"/>
<dbReference type="GO" id="GO:0016787">
    <property type="term" value="F:hydrolase activity"/>
    <property type="evidence" value="ECO:0007669"/>
    <property type="project" value="UniProtKB-KW"/>
</dbReference>
<keyword evidence="2" id="KW-0378">Hydrolase</keyword>
<dbReference type="InterPro" id="IPR014001">
    <property type="entry name" value="Helicase_ATP-bd"/>
</dbReference>
<evidence type="ECO:0000256" key="3">
    <source>
        <dbReference type="ARBA" id="ARBA00022840"/>
    </source>
</evidence>
<feature type="compositionally biased region" description="Polar residues" evidence="4">
    <location>
        <begin position="936"/>
        <end position="957"/>
    </location>
</feature>
<keyword evidence="1" id="KW-0547">Nucleotide-binding</keyword>
<accession>A0A2T3B0L0</accession>
<dbReference type="GO" id="GO:0006281">
    <property type="term" value="P:DNA repair"/>
    <property type="evidence" value="ECO:0007669"/>
    <property type="project" value="TreeGrafter"/>
</dbReference>
<feature type="compositionally biased region" description="Acidic residues" evidence="4">
    <location>
        <begin position="1263"/>
        <end position="1275"/>
    </location>
</feature>
<dbReference type="Proteomes" id="UP000241818">
    <property type="component" value="Unassembled WGS sequence"/>
</dbReference>
<dbReference type="GO" id="GO:0008094">
    <property type="term" value="F:ATP-dependent activity, acting on DNA"/>
    <property type="evidence" value="ECO:0007669"/>
    <property type="project" value="TreeGrafter"/>
</dbReference>
<feature type="domain" description="Helicase C-terminal" evidence="5">
    <location>
        <begin position="998"/>
        <end position="1158"/>
    </location>
</feature>
<dbReference type="Pfam" id="PF00271">
    <property type="entry name" value="Helicase_C"/>
    <property type="match status" value="1"/>
</dbReference>
<dbReference type="EMBL" id="KZ679012">
    <property type="protein sequence ID" value="PSS16922.1"/>
    <property type="molecule type" value="Genomic_DNA"/>
</dbReference>
<evidence type="ECO:0000313" key="7">
    <source>
        <dbReference type="Proteomes" id="UP000241818"/>
    </source>
</evidence>
<name>A0A2T3B0L0_AMORE</name>
<dbReference type="InterPro" id="IPR050628">
    <property type="entry name" value="SNF2_RAD54_helicase_TF"/>
</dbReference>
<organism evidence="6 7">
    <name type="scientific">Amorphotheca resinae ATCC 22711</name>
    <dbReference type="NCBI Taxonomy" id="857342"/>
    <lineage>
        <taxon>Eukaryota</taxon>
        <taxon>Fungi</taxon>
        <taxon>Dikarya</taxon>
        <taxon>Ascomycota</taxon>
        <taxon>Pezizomycotina</taxon>
        <taxon>Leotiomycetes</taxon>
        <taxon>Helotiales</taxon>
        <taxon>Amorphothecaceae</taxon>
        <taxon>Amorphotheca</taxon>
    </lineage>
</organism>
<dbReference type="InterPro" id="IPR049730">
    <property type="entry name" value="SNF2/RAD54-like_C"/>
</dbReference>
<dbReference type="GO" id="GO:0005634">
    <property type="term" value="C:nucleus"/>
    <property type="evidence" value="ECO:0007669"/>
    <property type="project" value="TreeGrafter"/>
</dbReference>
<evidence type="ECO:0000313" key="6">
    <source>
        <dbReference type="EMBL" id="PSS16922.1"/>
    </source>
</evidence>
<keyword evidence="3" id="KW-0067">ATP-binding</keyword>
<dbReference type="CDD" id="cd18793">
    <property type="entry name" value="SF2_C_SNF"/>
    <property type="match status" value="1"/>
</dbReference>
<dbReference type="OrthoDB" id="2801544at2759"/>
<dbReference type="SUPFAM" id="SSF52540">
    <property type="entry name" value="P-loop containing nucleoside triphosphate hydrolases"/>
    <property type="match status" value="2"/>
</dbReference>
<dbReference type="GO" id="GO:0005524">
    <property type="term" value="F:ATP binding"/>
    <property type="evidence" value="ECO:0007669"/>
    <property type="project" value="UniProtKB-KW"/>
</dbReference>
<evidence type="ECO:0000256" key="2">
    <source>
        <dbReference type="ARBA" id="ARBA00022801"/>
    </source>
</evidence>
<feature type="region of interest" description="Disordered" evidence="4">
    <location>
        <begin position="1251"/>
        <end position="1332"/>
    </location>
</feature>
<dbReference type="InterPro" id="IPR001650">
    <property type="entry name" value="Helicase_C-like"/>
</dbReference>
<gene>
    <name evidence="6" type="ORF">M430DRAFT_51248</name>
</gene>
<dbReference type="PANTHER" id="PTHR45626:SF51">
    <property type="entry name" value="SNF2-RELATED DOMAIN-CONTAINING PROTEIN"/>
    <property type="match status" value="1"/>
</dbReference>
<dbReference type="PANTHER" id="PTHR45626">
    <property type="entry name" value="TRANSCRIPTION TERMINATION FACTOR 2-RELATED"/>
    <property type="match status" value="1"/>
</dbReference>
<feature type="region of interest" description="Disordered" evidence="4">
    <location>
        <begin position="1204"/>
        <end position="1238"/>
    </location>
</feature>
<evidence type="ECO:0000256" key="1">
    <source>
        <dbReference type="ARBA" id="ARBA00022741"/>
    </source>
</evidence>
<evidence type="ECO:0000259" key="5">
    <source>
        <dbReference type="PROSITE" id="PS51194"/>
    </source>
</evidence>
<feature type="compositionally biased region" description="Polar residues" evidence="4">
    <location>
        <begin position="1251"/>
        <end position="1261"/>
    </location>
</feature>
<dbReference type="InterPro" id="IPR027417">
    <property type="entry name" value="P-loop_NTPase"/>
</dbReference>
<reference evidence="6 7" key="1">
    <citation type="journal article" date="2018" name="New Phytol.">
        <title>Comparative genomics and transcriptomics depict ericoid mycorrhizal fungi as versatile saprotrophs and plant mutualists.</title>
        <authorList>
            <person name="Martino E."/>
            <person name="Morin E."/>
            <person name="Grelet G.A."/>
            <person name="Kuo A."/>
            <person name="Kohler A."/>
            <person name="Daghino S."/>
            <person name="Barry K.W."/>
            <person name="Cichocki N."/>
            <person name="Clum A."/>
            <person name="Dockter R.B."/>
            <person name="Hainaut M."/>
            <person name="Kuo R.C."/>
            <person name="LaButti K."/>
            <person name="Lindahl B.D."/>
            <person name="Lindquist E.A."/>
            <person name="Lipzen A."/>
            <person name="Khouja H.R."/>
            <person name="Magnuson J."/>
            <person name="Murat C."/>
            <person name="Ohm R.A."/>
            <person name="Singer S.W."/>
            <person name="Spatafora J.W."/>
            <person name="Wang M."/>
            <person name="Veneault-Fourrey C."/>
            <person name="Henrissat B."/>
            <person name="Grigoriev I.V."/>
            <person name="Martin F.M."/>
            <person name="Perotto S."/>
        </authorList>
    </citation>
    <scope>NUCLEOTIDE SEQUENCE [LARGE SCALE GENOMIC DNA]</scope>
    <source>
        <strain evidence="6 7">ATCC 22711</strain>
    </source>
</reference>
<sequence length="1332" mass="149239">MDSGGMAGWRSGIMLQYSVKQKVTDAVEERTGTSRRRLVGGTVVGDDILVQSQKYGLGLFAIGSLRIQRSQCAISYEVWKSCDSWAAFAHPRDVYNTQGGEYLLNKLQEHLLNSPVLHPYRGLLNSGWIRMEFKSKDQHTGQVRVYLLPDDVGRGTIDREVTSLRRPMQQLLTQLDMSKSTWKGEWDENTPIVHADSSLDEEEGDNASLFHIFNTLPSPNPDAELVNDYYAKDAMYNILDSNIPGLTTELFMYQRRSAAMMLQREVQPAQLLDPRLRPMTDQNGSSFYCDLDAGFCVREPRTYESAKGGICAETMGLGKTLICLALILATRAMSSQIPIEYSVDTIPVRKTTGSLLDMAAAAIGRTGTPWQDYFARKKAEGYEFSKCLDAIQRGKGYYFIPSPVRRRESRHPVIVPPRKVWLTTATLVVVPANLVKQWVFEIKKHTEGLKVLVMDKNQDQLPPAEKLTEYDIILFSRQRFDKEAQDGSDKLGRHVYRSPLKDLHFKRLITDEGHTFGNTSKSSITEAATVVQFLQVSARWIVSGTPTQGLYGAEVWMANSETSSNCNSPVRPSNPNNQSGFDLQNNHTGIVPNVEDTESNNEFSTEQEKALYKQERKDLEKLGNIATMYLKARPWANSPEDNDVANWSHHMMQPRHGSKSRGNMHCLRSTLEGMIIRHRPEDVEKDVVLPPLNQSIVYLDGSIQDKMSLNMFSMMIVSNAVTSERKDADYLFHPRQRGALDLLVKNLRQASFHWSGFTLEDVKVTTDIAKEFLKNGKVPVSPEDKTLLEEAIQVGEMVLLNRIRKATSEWHEMPMYIQNEWPEDLRAAWSLDGDSGNPTLMGATMIHTLQKAVGARLCQEDPMEGLVEAGRTSLKSAYLAANPKPYNRPVRKRKRGQASTKPPKKADQGPPALAGGVTVSSEDGPSPRKRARASSLGVSNLGSSRLTATSGMDTTEPTLKPKPAIKGLDKAAVAGTLDPASPLTTTSIISTSSAKLSYLMDRITAHHQTEKILVFYESENVAYYIAQALECLHIKHLIYAKTLPSDRKSQYVVTFNHTETFRVLLMDISQAAFGLDMSSASRVYFVNPVFSPQVEAQAVKRAHRIGQTKPVFVETLVLNGSIEEVILERRKDMSNEEHNKCKNILDDEKMYDWIRNVRFLPLPTGEIPGPEQMAKLETPELVLGRVASSVTGAVHDPDADLLTEMLSPEAKGKRKAKVAFGDEEDTPGTSPPIGPRMMSTREEYEAYLNSQTEEYSYSSSPMDDGEDEEDEDIDDFERYNKATKNRPQPQYGEYPDISKFDAPPADKPAPPRPPSSQSTRGYFMSLQDMRKQ</sequence>
<proteinExistence type="predicted"/>
<feature type="compositionally biased region" description="Pro residues" evidence="4">
    <location>
        <begin position="1305"/>
        <end position="1314"/>
    </location>
</feature>
<dbReference type="Gene3D" id="3.40.50.300">
    <property type="entry name" value="P-loop containing nucleotide triphosphate hydrolases"/>
    <property type="match status" value="2"/>
</dbReference>